<gene>
    <name evidence="2" type="ORF">EII38_09695</name>
</gene>
<dbReference type="STRING" id="1123309.GCA_000377005_00786"/>
<dbReference type="EMBL" id="RQZA01000018">
    <property type="protein sequence ID" value="RRD29472.1"/>
    <property type="molecule type" value="Genomic_DNA"/>
</dbReference>
<reference evidence="2 3" key="1">
    <citation type="submission" date="2018-11" db="EMBL/GenBank/DDBJ databases">
        <title>Genomes From Bacteria Associated with the Canine Oral Cavity: a Test Case for Automated Genome-Based Taxonomic Assignment.</title>
        <authorList>
            <person name="Coil D.A."/>
            <person name="Jospin G."/>
            <person name="Darling A.E."/>
            <person name="Wallis C."/>
            <person name="Davis I.J."/>
            <person name="Harris S."/>
            <person name="Eisen J.A."/>
            <person name="Holcombe L.J."/>
            <person name="O'Flynn C."/>
        </authorList>
    </citation>
    <scope>NUCLEOTIDE SEQUENCE [LARGE SCALE GENOMIC DNA]</scope>
    <source>
        <strain evidence="2 3">OH4621_COT-116</strain>
    </source>
</reference>
<feature type="domain" description="Immunity protein 40" evidence="1">
    <location>
        <begin position="14"/>
        <end position="103"/>
    </location>
</feature>
<comment type="caution">
    <text evidence="2">The sequence shown here is derived from an EMBL/GenBank/DDBJ whole genome shotgun (WGS) entry which is preliminary data.</text>
</comment>
<dbReference type="Pfam" id="PF15569">
    <property type="entry name" value="Imm40"/>
    <property type="match status" value="1"/>
</dbReference>
<proteinExistence type="predicted"/>
<accession>A0A3P1V5K3</accession>
<dbReference type="Proteomes" id="UP000281771">
    <property type="component" value="Unassembled WGS sequence"/>
</dbReference>
<dbReference type="InterPro" id="IPR029080">
    <property type="entry name" value="Imm40"/>
</dbReference>
<dbReference type="RefSeq" id="WP_124778029.1">
    <property type="nucleotide sequence ID" value="NZ_RQZA01000018.1"/>
</dbReference>
<sequence>MNSTYINILDKGINLSEIGIHNYAYSWECIGEILDEIKSSKLIILGGDVYISDDAELILTLDNWYYNLKKSPLDYSQSLDRAREYIYNYIEQNDRDCYFSFVLESF</sequence>
<dbReference type="AlphaFoldDB" id="A0A3P1V5K3"/>
<evidence type="ECO:0000313" key="2">
    <source>
        <dbReference type="EMBL" id="RRD29472.1"/>
    </source>
</evidence>
<keyword evidence="3" id="KW-1185">Reference proteome</keyword>
<evidence type="ECO:0000259" key="1">
    <source>
        <dbReference type="Pfam" id="PF15569"/>
    </source>
</evidence>
<name>A0A3P1V5K3_9STRE</name>
<protein>
    <recommendedName>
        <fullName evidence="1">Immunity protein 40 domain-containing protein</fullName>
    </recommendedName>
</protein>
<evidence type="ECO:0000313" key="3">
    <source>
        <dbReference type="Proteomes" id="UP000281771"/>
    </source>
</evidence>
<organism evidence="2 3">
    <name type="scientific">Streptococcus minor</name>
    <dbReference type="NCBI Taxonomy" id="229549"/>
    <lineage>
        <taxon>Bacteria</taxon>
        <taxon>Bacillati</taxon>
        <taxon>Bacillota</taxon>
        <taxon>Bacilli</taxon>
        <taxon>Lactobacillales</taxon>
        <taxon>Streptococcaceae</taxon>
        <taxon>Streptococcus</taxon>
    </lineage>
</organism>